<evidence type="ECO:0000256" key="4">
    <source>
        <dbReference type="ARBA" id="ARBA00022989"/>
    </source>
</evidence>
<dbReference type="EMBL" id="BDGG01000002">
    <property type="protein sequence ID" value="GAU92019.1"/>
    <property type="molecule type" value="Genomic_DNA"/>
</dbReference>
<dbReference type="InterPro" id="IPR000276">
    <property type="entry name" value="GPCR_Rhodpsn"/>
</dbReference>
<dbReference type="InterPro" id="IPR050569">
    <property type="entry name" value="TAAR"/>
</dbReference>
<dbReference type="CDD" id="cd00637">
    <property type="entry name" value="7tm_classA_rhodopsin-like"/>
    <property type="match status" value="1"/>
</dbReference>
<feature type="transmembrane region" description="Helical" evidence="9">
    <location>
        <begin position="112"/>
        <end position="135"/>
    </location>
</feature>
<evidence type="ECO:0000313" key="12">
    <source>
        <dbReference type="Proteomes" id="UP000186922"/>
    </source>
</evidence>
<comment type="caution">
    <text evidence="11">The sequence shown here is derived from an EMBL/GenBank/DDBJ whole genome shotgun (WGS) entry which is preliminary data.</text>
</comment>
<keyword evidence="7" id="KW-0675">Receptor</keyword>
<evidence type="ECO:0000259" key="10">
    <source>
        <dbReference type="PROSITE" id="PS50262"/>
    </source>
</evidence>
<keyword evidence="12" id="KW-1185">Reference proteome</keyword>
<feature type="domain" description="G-protein coupled receptors family 1 profile" evidence="10">
    <location>
        <begin position="16"/>
        <end position="317"/>
    </location>
</feature>
<dbReference type="PANTHER" id="PTHR24249">
    <property type="entry name" value="HISTAMINE RECEPTOR-RELATED G-PROTEIN COUPLED RECEPTOR"/>
    <property type="match status" value="1"/>
</dbReference>
<dbReference type="InterPro" id="IPR017452">
    <property type="entry name" value="GPCR_Rhodpsn_7TM"/>
</dbReference>
<evidence type="ECO:0000256" key="9">
    <source>
        <dbReference type="SAM" id="Phobius"/>
    </source>
</evidence>
<dbReference type="Proteomes" id="UP000186922">
    <property type="component" value="Unassembled WGS sequence"/>
</dbReference>
<comment type="subcellular location">
    <subcellularLocation>
        <location evidence="1">Cell membrane</location>
        <topology evidence="1">Multi-pass membrane protein</topology>
    </subcellularLocation>
</comment>
<dbReference type="Pfam" id="PF00001">
    <property type="entry name" value="7tm_1"/>
    <property type="match status" value="1"/>
</dbReference>
<proteinExistence type="predicted"/>
<feature type="transmembrane region" description="Helical" evidence="9">
    <location>
        <begin position="269"/>
        <end position="291"/>
    </location>
</feature>
<dbReference type="GO" id="GO:0005886">
    <property type="term" value="C:plasma membrane"/>
    <property type="evidence" value="ECO:0007669"/>
    <property type="project" value="UniProtKB-SubCell"/>
</dbReference>
<accession>A0A1D1UQL8</accession>
<organism evidence="11 12">
    <name type="scientific">Ramazzottius varieornatus</name>
    <name type="common">Water bear</name>
    <name type="synonym">Tardigrade</name>
    <dbReference type="NCBI Taxonomy" id="947166"/>
    <lineage>
        <taxon>Eukaryota</taxon>
        <taxon>Metazoa</taxon>
        <taxon>Ecdysozoa</taxon>
        <taxon>Tardigrada</taxon>
        <taxon>Eutardigrada</taxon>
        <taxon>Parachela</taxon>
        <taxon>Hypsibioidea</taxon>
        <taxon>Ramazzottiidae</taxon>
        <taxon>Ramazzottius</taxon>
    </lineage>
</organism>
<evidence type="ECO:0000256" key="5">
    <source>
        <dbReference type="ARBA" id="ARBA00023040"/>
    </source>
</evidence>
<dbReference type="SUPFAM" id="SSF81321">
    <property type="entry name" value="Family A G protein-coupled receptor-like"/>
    <property type="match status" value="1"/>
</dbReference>
<keyword evidence="5" id="KW-0297">G-protein coupled receptor</keyword>
<evidence type="ECO:0000256" key="3">
    <source>
        <dbReference type="ARBA" id="ARBA00022692"/>
    </source>
</evidence>
<feature type="transmembrane region" description="Helical" evidence="9">
    <location>
        <begin position="34"/>
        <end position="54"/>
    </location>
</feature>
<feature type="transmembrane region" description="Helical" evidence="9">
    <location>
        <begin position="155"/>
        <end position="183"/>
    </location>
</feature>
<dbReference type="AlphaFoldDB" id="A0A1D1UQL8"/>
<keyword evidence="3 9" id="KW-0812">Transmembrane</keyword>
<name>A0A1D1UQL8_RAMVA</name>
<evidence type="ECO:0000256" key="2">
    <source>
        <dbReference type="ARBA" id="ARBA00022475"/>
    </source>
</evidence>
<evidence type="ECO:0000256" key="6">
    <source>
        <dbReference type="ARBA" id="ARBA00023136"/>
    </source>
</evidence>
<gene>
    <name evidence="11" type="primary">RvY_04168</name>
    <name evidence="11" type="synonym">RvY_04168.1</name>
    <name evidence="11" type="ORF">RvY_04168-1</name>
</gene>
<evidence type="ECO:0000256" key="1">
    <source>
        <dbReference type="ARBA" id="ARBA00004651"/>
    </source>
</evidence>
<dbReference type="PANTHER" id="PTHR24249:SF422">
    <property type="entry name" value="G-PROTEIN COUPLED RECEPTORS FAMILY 1 PROFILE DOMAIN-CONTAINING PROTEIN"/>
    <property type="match status" value="1"/>
</dbReference>
<evidence type="ECO:0000256" key="7">
    <source>
        <dbReference type="ARBA" id="ARBA00023170"/>
    </source>
</evidence>
<dbReference type="Gene3D" id="1.20.1070.10">
    <property type="entry name" value="Rhodopsin 7-helix transmembrane proteins"/>
    <property type="match status" value="1"/>
</dbReference>
<reference evidence="11 12" key="1">
    <citation type="journal article" date="2016" name="Nat. Commun.">
        <title>Extremotolerant tardigrade genome and improved radiotolerance of human cultured cells by tardigrade-unique protein.</title>
        <authorList>
            <person name="Hashimoto T."/>
            <person name="Horikawa D.D."/>
            <person name="Saito Y."/>
            <person name="Kuwahara H."/>
            <person name="Kozuka-Hata H."/>
            <person name="Shin-I T."/>
            <person name="Minakuchi Y."/>
            <person name="Ohishi K."/>
            <person name="Motoyama A."/>
            <person name="Aizu T."/>
            <person name="Enomoto A."/>
            <person name="Kondo K."/>
            <person name="Tanaka S."/>
            <person name="Hara Y."/>
            <person name="Koshikawa S."/>
            <person name="Sagara H."/>
            <person name="Miura T."/>
            <person name="Yokobori S."/>
            <person name="Miyagawa K."/>
            <person name="Suzuki Y."/>
            <person name="Kubo T."/>
            <person name="Oyama M."/>
            <person name="Kohara Y."/>
            <person name="Fujiyama A."/>
            <person name="Arakawa K."/>
            <person name="Katayama T."/>
            <person name="Toyoda A."/>
            <person name="Kunieda T."/>
        </authorList>
    </citation>
    <scope>NUCLEOTIDE SEQUENCE [LARGE SCALE GENOMIC DNA]</scope>
    <source>
        <strain evidence="11 12">YOKOZUNA-1</strain>
    </source>
</reference>
<protein>
    <recommendedName>
        <fullName evidence="10">G-protein coupled receptors family 1 profile domain-containing protein</fullName>
    </recommendedName>
</protein>
<keyword evidence="4 9" id="KW-1133">Transmembrane helix</keyword>
<dbReference type="OrthoDB" id="5961208at2759"/>
<feature type="transmembrane region" description="Helical" evidence="9">
    <location>
        <begin position="6"/>
        <end position="27"/>
    </location>
</feature>
<keyword evidence="2" id="KW-1003">Cell membrane</keyword>
<evidence type="ECO:0000313" key="11">
    <source>
        <dbReference type="EMBL" id="GAU92019.1"/>
    </source>
</evidence>
<dbReference type="GO" id="GO:0004930">
    <property type="term" value="F:G protein-coupled receptor activity"/>
    <property type="evidence" value="ECO:0007669"/>
    <property type="project" value="UniProtKB-KW"/>
</dbReference>
<sequence>MVVWGSLTISVLSIFSNGLNIIVFHNWKQKEPFLTYHISLSIGELLLGVFGLFVPVQYLTVTTINMQAFETANGAIMILSAITNFHFCLVSIDRWLSVEYPIWYRNRVTPPVVVAACLVVWLNFVVPFSVVFAVYRHSFYFLCNFGTLFTLQETWWVVYLGMWNPTAILLLAAAQLRLCYIAIKARLRISLRRQQCQVYADETNRNLTFVADLSSEFQVESSFPQSGKAVSVQEDATVSGLRNRGGKAPEKSPVRRGPRTLLNLMVKTVWAGLLVAIVGIICIVPSTVAYITDPLNVVLQASCFLVFSARNITPFFIYLAFYREYRISLRSLWNSISRWVL</sequence>
<evidence type="ECO:0000256" key="8">
    <source>
        <dbReference type="ARBA" id="ARBA00023224"/>
    </source>
</evidence>
<keyword evidence="8" id="KW-0807">Transducer</keyword>
<dbReference type="PROSITE" id="PS50262">
    <property type="entry name" value="G_PROTEIN_RECEP_F1_2"/>
    <property type="match status" value="1"/>
</dbReference>
<feature type="transmembrane region" description="Helical" evidence="9">
    <location>
        <begin position="297"/>
        <end position="321"/>
    </location>
</feature>
<keyword evidence="6 9" id="KW-0472">Membrane</keyword>